<proteinExistence type="predicted"/>
<evidence type="ECO:0000259" key="2">
    <source>
        <dbReference type="Pfam" id="PF10145"/>
    </source>
</evidence>
<dbReference type="EMBL" id="FRFD01000014">
    <property type="protein sequence ID" value="SHO53697.1"/>
    <property type="molecule type" value="Genomic_DNA"/>
</dbReference>
<keyword evidence="1" id="KW-0175">Coiled coil</keyword>
<protein>
    <submittedName>
        <fullName evidence="3">Phage tail tape measure protein, TP901 family, core region</fullName>
    </submittedName>
</protein>
<feature type="domain" description="Phage tail tape measure protein" evidence="2">
    <location>
        <begin position="182"/>
        <end position="388"/>
    </location>
</feature>
<accession>A0A1M7YM58</accession>
<name>A0A1M7YM58_9FIRM</name>
<feature type="coiled-coil region" evidence="1">
    <location>
        <begin position="1510"/>
        <end position="1601"/>
    </location>
</feature>
<evidence type="ECO:0000313" key="4">
    <source>
        <dbReference type="Proteomes" id="UP000184612"/>
    </source>
</evidence>
<organism evidence="3 4">
    <name type="scientific">Anaerocolumna xylanovorans DSM 12503</name>
    <dbReference type="NCBI Taxonomy" id="1121345"/>
    <lineage>
        <taxon>Bacteria</taxon>
        <taxon>Bacillati</taxon>
        <taxon>Bacillota</taxon>
        <taxon>Clostridia</taxon>
        <taxon>Lachnospirales</taxon>
        <taxon>Lachnospiraceae</taxon>
        <taxon>Anaerocolumna</taxon>
    </lineage>
</organism>
<evidence type="ECO:0000313" key="3">
    <source>
        <dbReference type="EMBL" id="SHO53697.1"/>
    </source>
</evidence>
<keyword evidence="4" id="KW-1185">Reference proteome</keyword>
<dbReference type="InterPro" id="IPR010090">
    <property type="entry name" value="Phage_tape_meas"/>
</dbReference>
<sequence length="2074" mass="227459">MDTVLLQATLDMQKSQQEINKQIKILKIDPVKMNIDLDNKSAKKGIAELSKESKVFLEQNKSILKNTITSFMNDNPAFNGELKNRLLEVQKQIASADNIKLSGLENEFKSVTAEAKAFGKTGDTFFSKFKKNIPQILSDLGSTMIKQMISDVVNLDKSLVNLQIATGYNHSQAKELLGTYIDLGQQLGATGTEVADIASDYLNQGRTVAETNKLVKDSFILSKIGNMESADATSYLTTIMKGYNVAASDVIDIIDKLSAVDTASTADLNGLAEGMSKTAGSAKSAGVEIDKLVGYLAAISKNSGESMSSVGDGLDSIFSRMENIKSGKLAGAQNNGEDLSNVETVLKGLGVNLRDSTDGFRDLDDVLDEVAGKWDTYGETSKNALASSFAGTNHMEEFLVLMSNYRNSVEYANTATSSSGTAMEQFANYEESVEAKTKRLTASFQEFANNTLDSGVVKGFLDATNGIIQFADAIGAWNIALLAGFIALTEFSDSGLSKLFLSLSEGIKNFALSAIGKRTETAATIEGTSATQASVLSKNAESLSIDANTLSLNANTIATNANAVARGESATTNSILSSEKMTEAATETMNTASVTANTAAQQANALATGTATTATTMLGTAMKLVPLLAVVVGITAIVSGIKALVDSIETADEKIDKANKIVTEFTSNINDITSHKKNLEDLTNSFNELSKGVDEYGRNVSLTASEYEKYQSIIKTITDLNPTLITGYDEEGNILVKKNGLIQDSINLLKAEYDQKIKNMANFSNVETVINGAVGEHQKAKKALNEINVPDDLAYSGTKINSDGSTDSGYINQIDTYIADVIGKKRSDWENLSEYIVNNYDEIYANLDKITARAGQSSNGWQGLDKNQLNSLVSYFQELRIAITDMDTASKSADSTLQYVAMAEEAYNNLSDAQKNFISSYINGISITSDTTEQDIKSIRNNIIGLVSTLTSSDSEVGNLAEQLFSLDESAMSLQEYENQVDSLITLIANELKVDPVELKIQLGINTDEDQRLLENIKSKVLETNEEVQDYITTLPKSDLLILSKLDFNPSATKQSLQDAINTSKERASQEDNKITLFTDIQSTAIDDFQSAMSKIKSALSDTSSLSTSDILDLMQQFSSFDWKNYGVTGVAGVGDITNALRDLAKQQYDALPSDIESKEALTKLYIDTISTSVISAEKLAQQKEILAEAGIDAKNITAEEIFQLLSEKTASEDTRIALMNLAAQKLSVNNVALSTSGDLTNLIYLMSMANATTDALVALQAVKDHKVGAGKPGDFDNLVKKAQAEADTFLKNFNISQTNKKYSGKDQFSDKLLDEPENESTFSQQIDWISKSIDTAQKKISDFQATMSDTDSYEKQKEDITNLITLQNELSDTYSKAAGKYNSYYTDALKKIPRNLRAEYKKRIENGDTFEIEDFSGISGDTREQILNAVTAAQGYWESYQGVLDKIQGNQKNIIENNEKLKGIHDLEYQQSQSTVDYRISNTENSKKNILNTIDEADGKGTIDQYEKLKKINNELIDYYENKKELAQAELLNTDSEEEYSKINKELQDAKDNISTLKKEQNDWNNSILHIPISNLEKVNEELQDTISTLNDLKDDYNSVISAVTSSLDDQIKSYQNAKGEDEKYYNGLIKNKQAELEAFQATNDAREKELELQQAQYDLQRAQNQKVNRVYKKGEGFTYEVDTDAIKEAQSKIDSLTYDAIIKNKQDEINDLEDEKDKVLSSYDVQIDKLNDIKNSWDNIAENIKKINDMNLADMLLGSGWENRVSNGDTSDFNLMETLYGSVEKQLGDLEAQKECNEKAIQSLNEYAKVWEKTESTINEAYNKIQDKVTSTLDETGATEARTQKTKDYANEWENAKATVSTALTSIEDSMLVTKDNEAIIFDERITTAQAFAEQFKAIAQECANALASIQTNLEKAKTAQAELDKINSSPPLSAPLKASIAATAIVSAKKRHSGLELGYVGETPSNHQADTFKMLALDKLKPDEFINVLNTGEGVITPEQIDNVMANYTTVFNAGVISGISPLNNMIPDNSNSGFSYSIGELHLHEVQNVDNLADEIISTFGSKINQKIHR</sequence>
<dbReference type="Proteomes" id="UP000184612">
    <property type="component" value="Unassembled WGS sequence"/>
</dbReference>
<dbReference type="STRING" id="1121345.SAMN02745217_04242"/>
<evidence type="ECO:0000256" key="1">
    <source>
        <dbReference type="SAM" id="Coils"/>
    </source>
</evidence>
<dbReference type="NCBIfam" id="TIGR01760">
    <property type="entry name" value="tape_meas_TP901"/>
    <property type="match status" value="1"/>
</dbReference>
<gene>
    <name evidence="3" type="ORF">SAMN02745217_04242</name>
</gene>
<feature type="coiled-coil region" evidence="1">
    <location>
        <begin position="1631"/>
        <end position="1667"/>
    </location>
</feature>
<dbReference type="Pfam" id="PF10145">
    <property type="entry name" value="PhageMin_Tail"/>
    <property type="match status" value="1"/>
</dbReference>
<dbReference type="RefSeq" id="WP_073590873.1">
    <property type="nucleotide sequence ID" value="NZ_FRFD01000014.1"/>
</dbReference>
<reference evidence="3 4" key="1">
    <citation type="submission" date="2016-12" db="EMBL/GenBank/DDBJ databases">
        <authorList>
            <person name="Song W.-J."/>
            <person name="Kurnit D.M."/>
        </authorList>
    </citation>
    <scope>NUCLEOTIDE SEQUENCE [LARGE SCALE GENOMIC DNA]</scope>
    <source>
        <strain evidence="3 4">DSM 12503</strain>
    </source>
</reference>